<keyword evidence="2" id="KW-1185">Reference proteome</keyword>
<sequence>MSDPNQHTLHLLQVIADTLAQPQPRLNEQRIVSIPIFTNENQNLLGWLNLISKAFEINNILETRRLAVLGAYLIELATFFLYSNVDKPMEYQITYQETSQRVMKVQIFVQGLHSDLLLAVKHFISSALQEAIKKAQICEMTIAREPSSVILFLPLPK</sequence>
<proteinExistence type="predicted"/>
<protein>
    <submittedName>
        <fullName evidence="1">21184_t:CDS:1</fullName>
    </submittedName>
</protein>
<dbReference type="AlphaFoldDB" id="A0A9N9HNM9"/>
<dbReference type="Proteomes" id="UP000789405">
    <property type="component" value="Unassembled WGS sequence"/>
</dbReference>
<evidence type="ECO:0000313" key="2">
    <source>
        <dbReference type="Proteomes" id="UP000789405"/>
    </source>
</evidence>
<name>A0A9N9HNM9_9GLOM</name>
<accession>A0A9N9HNM9</accession>
<organism evidence="1 2">
    <name type="scientific">Dentiscutata erythropus</name>
    <dbReference type="NCBI Taxonomy" id="1348616"/>
    <lineage>
        <taxon>Eukaryota</taxon>
        <taxon>Fungi</taxon>
        <taxon>Fungi incertae sedis</taxon>
        <taxon>Mucoromycota</taxon>
        <taxon>Glomeromycotina</taxon>
        <taxon>Glomeromycetes</taxon>
        <taxon>Diversisporales</taxon>
        <taxon>Gigasporaceae</taxon>
        <taxon>Dentiscutata</taxon>
    </lineage>
</organism>
<gene>
    <name evidence="1" type="ORF">DERYTH_LOCUS12811</name>
</gene>
<evidence type="ECO:0000313" key="1">
    <source>
        <dbReference type="EMBL" id="CAG8698157.1"/>
    </source>
</evidence>
<dbReference type="EMBL" id="CAJVPY010008597">
    <property type="protein sequence ID" value="CAG8698157.1"/>
    <property type="molecule type" value="Genomic_DNA"/>
</dbReference>
<reference evidence="1" key="1">
    <citation type="submission" date="2021-06" db="EMBL/GenBank/DDBJ databases">
        <authorList>
            <person name="Kallberg Y."/>
            <person name="Tangrot J."/>
            <person name="Rosling A."/>
        </authorList>
    </citation>
    <scope>NUCLEOTIDE SEQUENCE</scope>
    <source>
        <strain evidence="1">MA453B</strain>
    </source>
</reference>
<comment type="caution">
    <text evidence="1">The sequence shown here is derived from an EMBL/GenBank/DDBJ whole genome shotgun (WGS) entry which is preliminary data.</text>
</comment>
<dbReference type="OrthoDB" id="2444994at2759"/>